<gene>
    <name evidence="2" type="ORF">BKKEKDFB_00009</name>
    <name evidence="3" type="ORF">CHNKENMJ_00009</name>
    <name evidence="4" type="ORF">JMABOEBK_00044</name>
    <name evidence="1" type="ORF">MKPHGJHB_00016</name>
</gene>
<protein>
    <recommendedName>
        <fullName evidence="5">Peptidase U32 collagenase domain-containing protein</fullName>
    </recommendedName>
</protein>
<name>A0A7G9Y5L3_9EURY</name>
<evidence type="ECO:0000313" key="3">
    <source>
        <dbReference type="EMBL" id="QNO45378.1"/>
    </source>
</evidence>
<evidence type="ECO:0000313" key="2">
    <source>
        <dbReference type="EMBL" id="QNO43297.1"/>
    </source>
</evidence>
<dbReference type="EMBL" id="MT631136">
    <property type="protein sequence ID" value="QNO45647.1"/>
    <property type="molecule type" value="Genomic_DNA"/>
</dbReference>
<reference evidence="2" key="1">
    <citation type="submission" date="2020-06" db="EMBL/GenBank/DDBJ databases">
        <title>Unique genomic features of the anaerobic methanotrophic archaea.</title>
        <authorList>
            <person name="Chadwick G.L."/>
            <person name="Skennerton C.T."/>
            <person name="Laso-Perez R."/>
            <person name="Leu A.O."/>
            <person name="Speth D.R."/>
            <person name="Yu H."/>
            <person name="Morgan-Lang C."/>
            <person name="Hatzenpichler R."/>
            <person name="Goudeau D."/>
            <person name="Malmstrom R."/>
            <person name="Brazelton W.J."/>
            <person name="Woyke T."/>
            <person name="Hallam S.J."/>
            <person name="Tyson G.W."/>
            <person name="Wegener G."/>
            <person name="Boetius A."/>
            <person name="Orphan V."/>
        </authorList>
    </citation>
    <scope>NUCLEOTIDE SEQUENCE</scope>
</reference>
<sequence length="287" mass="31701">MIELRTCNYSKIDEIAGVIEDADLDSGVRIGLGSEGCVHKLPSVEDLVRTADLDCTWGVTLVTPITPQKHYDRMRAYLGEIADLGIRDLRIVVNDLGILHSCEIDRPVAGRGIVHTSEACPWVDHILRDESDYVRDAYLQTSLNYARTSALFKGMGVEAIEIDLLPRTIAAARRLTMPVYAHFGYAVVAYARSCHTARFHQKMPPECAQFCDSPMELTLREIFDLESLGFAPPDADVAEVFPTLYLLGNAIYMKSDFCDAAGAAGVIVNCDMYAPSSKILYEMATLV</sequence>
<dbReference type="AlphaFoldDB" id="A0A7G9Y5L3"/>
<evidence type="ECO:0008006" key="5">
    <source>
        <dbReference type="Google" id="ProtNLM"/>
    </source>
</evidence>
<organism evidence="2">
    <name type="scientific">Candidatus Methanogaster sp. ANME-2c ERB4</name>
    <dbReference type="NCBI Taxonomy" id="2759911"/>
    <lineage>
        <taxon>Archaea</taxon>
        <taxon>Methanobacteriati</taxon>
        <taxon>Methanobacteriota</taxon>
        <taxon>Stenosarchaea group</taxon>
        <taxon>Methanomicrobia</taxon>
        <taxon>Methanosarcinales</taxon>
        <taxon>ANME-2 cluster</taxon>
        <taxon>Candidatus Methanogasteraceae</taxon>
        <taxon>Candidatus Methanogaster</taxon>
    </lineage>
</organism>
<evidence type="ECO:0000313" key="1">
    <source>
        <dbReference type="EMBL" id="QNO42238.1"/>
    </source>
</evidence>
<dbReference type="EMBL" id="MT630806">
    <property type="protein sequence ID" value="QNO43297.1"/>
    <property type="molecule type" value="Genomic_DNA"/>
</dbReference>
<dbReference type="EMBL" id="MT630721">
    <property type="protein sequence ID" value="QNO42238.1"/>
    <property type="molecule type" value="Genomic_DNA"/>
</dbReference>
<evidence type="ECO:0000313" key="4">
    <source>
        <dbReference type="EMBL" id="QNO45647.1"/>
    </source>
</evidence>
<proteinExistence type="predicted"/>
<accession>A0A7G9Y5L3</accession>
<dbReference type="EMBL" id="MT631104">
    <property type="protein sequence ID" value="QNO45378.1"/>
    <property type="molecule type" value="Genomic_DNA"/>
</dbReference>